<comment type="caution">
    <text evidence="1">The sequence shown here is derived from an EMBL/GenBank/DDBJ whole genome shotgun (WGS) entry which is preliminary data.</text>
</comment>
<dbReference type="RefSeq" id="WP_078497897.1">
    <property type="nucleotide sequence ID" value="NZ_MSZX01000002.1"/>
</dbReference>
<dbReference type="SUPFAM" id="SSF102405">
    <property type="entry name" value="MCP/YpsA-like"/>
    <property type="match status" value="1"/>
</dbReference>
<organism evidence="1 2">
    <name type="scientific">Paenibacillus selenitireducens</name>
    <dbReference type="NCBI Taxonomy" id="1324314"/>
    <lineage>
        <taxon>Bacteria</taxon>
        <taxon>Bacillati</taxon>
        <taxon>Bacillota</taxon>
        <taxon>Bacilli</taxon>
        <taxon>Bacillales</taxon>
        <taxon>Paenibacillaceae</taxon>
        <taxon>Paenibacillus</taxon>
    </lineage>
</organism>
<dbReference type="InterPro" id="IPR010697">
    <property type="entry name" value="YspA"/>
</dbReference>
<dbReference type="PANTHER" id="PTHR38440:SF1">
    <property type="entry name" value="UPF0398 PROTEIN SPR0331"/>
    <property type="match status" value="1"/>
</dbReference>
<gene>
    <name evidence="1" type="ORF">BVG16_07455</name>
</gene>
<dbReference type="NCBIfam" id="NF010181">
    <property type="entry name" value="PRK13660.1"/>
    <property type="match status" value="1"/>
</dbReference>
<dbReference type="Pfam" id="PF06908">
    <property type="entry name" value="YpsA"/>
    <property type="match status" value="1"/>
</dbReference>
<evidence type="ECO:0000313" key="2">
    <source>
        <dbReference type="Proteomes" id="UP000190188"/>
    </source>
</evidence>
<dbReference type="PANTHER" id="PTHR38440">
    <property type="entry name" value="UPF0398 PROTEIN YPSA"/>
    <property type="match status" value="1"/>
</dbReference>
<dbReference type="STRING" id="1324314.BVG16_07455"/>
<dbReference type="Gene3D" id="3.40.50.450">
    <property type="match status" value="1"/>
</dbReference>
<dbReference type="AlphaFoldDB" id="A0A1T2XLL4"/>
<sequence length="185" mass="21517">MKNLLVTGYRAHELQIYNQKHVGIDYIKKCITNKLIPLIEEGLEWMITPGTFGVDLWACEAGIALKSEYPDFKVSIITAYANPEEKWKEDKQNYYRDLLRQVDYYASVSKEPYSGGWQLKARDDLLFRKTDGILILYDEDAGEGSPKFYKERAIKKQIEEGYQVISITPEDIQSVAEEENLRFME</sequence>
<dbReference type="Proteomes" id="UP000190188">
    <property type="component" value="Unassembled WGS sequence"/>
</dbReference>
<reference evidence="1 2" key="1">
    <citation type="submission" date="2017-01" db="EMBL/GenBank/DDBJ databases">
        <title>Genome analysis of Paenibacillus selenitrireducens ES3-24.</title>
        <authorList>
            <person name="Xu D."/>
            <person name="Yao R."/>
            <person name="Zheng S."/>
        </authorList>
    </citation>
    <scope>NUCLEOTIDE SEQUENCE [LARGE SCALE GENOMIC DNA]</scope>
    <source>
        <strain evidence="1 2">ES3-24</strain>
    </source>
</reference>
<proteinExistence type="predicted"/>
<accession>A0A1T2XLL4</accession>
<evidence type="ECO:0000313" key="1">
    <source>
        <dbReference type="EMBL" id="OPA80553.1"/>
    </source>
</evidence>
<dbReference type="EMBL" id="MSZX01000002">
    <property type="protein sequence ID" value="OPA80553.1"/>
    <property type="molecule type" value="Genomic_DNA"/>
</dbReference>
<protein>
    <recommendedName>
        <fullName evidence="3">DUF1273 domain-containing protein</fullName>
    </recommendedName>
</protein>
<evidence type="ECO:0008006" key="3">
    <source>
        <dbReference type="Google" id="ProtNLM"/>
    </source>
</evidence>
<name>A0A1T2XLL4_9BACL</name>
<dbReference type="PIRSF" id="PIRSF021290">
    <property type="entry name" value="DUF1273"/>
    <property type="match status" value="1"/>
</dbReference>
<dbReference type="OrthoDB" id="2301957at2"/>
<keyword evidence="2" id="KW-1185">Reference proteome</keyword>